<accession>A0A8J2Z827</accession>
<evidence type="ECO:0000313" key="3">
    <source>
        <dbReference type="Proteomes" id="UP000597507"/>
    </source>
</evidence>
<comment type="caution">
    <text evidence="2">The sequence shown here is derived from an EMBL/GenBank/DDBJ whole genome shotgun (WGS) entry which is preliminary data.</text>
</comment>
<dbReference type="RefSeq" id="WP_188897273.1">
    <property type="nucleotide sequence ID" value="NZ_BMKS01000001.1"/>
</dbReference>
<feature type="region of interest" description="Disordered" evidence="1">
    <location>
        <begin position="107"/>
        <end position="155"/>
    </location>
</feature>
<evidence type="ECO:0000313" key="2">
    <source>
        <dbReference type="EMBL" id="GGG16181.1"/>
    </source>
</evidence>
<keyword evidence="3" id="KW-1185">Reference proteome</keyword>
<name>A0A8J2Z827_9PROT</name>
<sequence length="155" mass="16358">MHGTRLGRQGDLFAPQPDLFDQAGGGAAVPPGEEEAPPEFVARLRAELHATLARVQAAERLPFRDLTRAALAEMRFHSISRTWLPPGEAEALRAAFEKEMARLYAAEDAAAEQARSAAAPAPPPPCRSAPAARPPGSAGAPVEDGGHARGGERLR</sequence>
<feature type="region of interest" description="Disordered" evidence="1">
    <location>
        <begin position="1"/>
        <end position="35"/>
    </location>
</feature>
<feature type="compositionally biased region" description="Low complexity" evidence="1">
    <location>
        <begin position="107"/>
        <end position="119"/>
    </location>
</feature>
<gene>
    <name evidence="2" type="ORF">GCM10010964_00580</name>
</gene>
<protein>
    <submittedName>
        <fullName evidence="2">Uncharacterized protein</fullName>
    </submittedName>
</protein>
<evidence type="ECO:0000256" key="1">
    <source>
        <dbReference type="SAM" id="MobiDB-lite"/>
    </source>
</evidence>
<dbReference type="EMBL" id="BMKS01000001">
    <property type="protein sequence ID" value="GGG16181.1"/>
    <property type="molecule type" value="Genomic_DNA"/>
</dbReference>
<dbReference type="AlphaFoldDB" id="A0A8J2Z827"/>
<feature type="compositionally biased region" description="Low complexity" evidence="1">
    <location>
        <begin position="128"/>
        <end position="141"/>
    </location>
</feature>
<proteinExistence type="predicted"/>
<organism evidence="2 3">
    <name type="scientific">Caldovatus sediminis</name>
    <dbReference type="NCBI Taxonomy" id="2041189"/>
    <lineage>
        <taxon>Bacteria</taxon>
        <taxon>Pseudomonadati</taxon>
        <taxon>Pseudomonadota</taxon>
        <taxon>Alphaproteobacteria</taxon>
        <taxon>Acetobacterales</taxon>
        <taxon>Roseomonadaceae</taxon>
        <taxon>Caldovatus</taxon>
    </lineage>
</organism>
<dbReference type="Proteomes" id="UP000597507">
    <property type="component" value="Unassembled WGS sequence"/>
</dbReference>
<reference evidence="2 3" key="1">
    <citation type="journal article" date="2014" name="Int. J. Syst. Evol. Microbiol.">
        <title>Complete genome sequence of Corynebacterium casei LMG S-19264T (=DSM 44701T), isolated from a smear-ripened cheese.</title>
        <authorList>
            <consortium name="US DOE Joint Genome Institute (JGI-PGF)"/>
            <person name="Walter F."/>
            <person name="Albersmeier A."/>
            <person name="Kalinowski J."/>
            <person name="Ruckert C."/>
        </authorList>
    </citation>
    <scope>NUCLEOTIDE SEQUENCE [LARGE SCALE GENOMIC DNA]</scope>
    <source>
        <strain evidence="2 3">CGMCC 1.16330</strain>
    </source>
</reference>
<feature type="compositionally biased region" description="Basic and acidic residues" evidence="1">
    <location>
        <begin position="144"/>
        <end position="155"/>
    </location>
</feature>